<evidence type="ECO:0000313" key="3">
    <source>
        <dbReference type="Proteomes" id="UP000708148"/>
    </source>
</evidence>
<organism evidence="2 3">
    <name type="scientific">Ostreobium quekettii</name>
    <dbReference type="NCBI Taxonomy" id="121088"/>
    <lineage>
        <taxon>Eukaryota</taxon>
        <taxon>Viridiplantae</taxon>
        <taxon>Chlorophyta</taxon>
        <taxon>core chlorophytes</taxon>
        <taxon>Ulvophyceae</taxon>
        <taxon>TCBD clade</taxon>
        <taxon>Bryopsidales</taxon>
        <taxon>Ostreobineae</taxon>
        <taxon>Ostreobiaceae</taxon>
        <taxon>Ostreobium</taxon>
    </lineage>
</organism>
<sequence>RQQENTMRSTRNTYILSMAGLLAIAALNTGCVEADPSLILEGGIVGELSEADPVTCSAGCEFALTGGAGVTALSTSGFLDLARLEQYGQFPYRVPGSYTLRVNLTNILGDSTTNDGAGLRNDSNSIKLKEFTIVWKKPDGTIIYEPGEQNSGGSRPAFAYIGSGGGQLSIDVDLLSGVIFPDGMNPETTFLRGGLVSNFGNAINTSPSQVFVEIQAKGETLDGQNVESEVMVYPISVCDGCGVFDRTLSFCCDNPDSPDTSGCPTFGAPPMCLPGD</sequence>
<dbReference type="Proteomes" id="UP000708148">
    <property type="component" value="Unassembled WGS sequence"/>
</dbReference>
<reference evidence="2" key="1">
    <citation type="submission" date="2020-12" db="EMBL/GenBank/DDBJ databases">
        <authorList>
            <person name="Iha C."/>
        </authorList>
    </citation>
    <scope>NUCLEOTIDE SEQUENCE</scope>
</reference>
<comment type="caution">
    <text evidence="2">The sequence shown here is derived from an EMBL/GenBank/DDBJ whole genome shotgun (WGS) entry which is preliminary data.</text>
</comment>
<name>A0A8S1JC31_9CHLO</name>
<proteinExistence type="predicted"/>
<dbReference type="AlphaFoldDB" id="A0A8S1JC31"/>
<feature type="non-terminal residue" evidence="2">
    <location>
        <position position="1"/>
    </location>
</feature>
<accession>A0A8S1JC31</accession>
<evidence type="ECO:0000256" key="1">
    <source>
        <dbReference type="SAM" id="SignalP"/>
    </source>
</evidence>
<protein>
    <submittedName>
        <fullName evidence="2">Uncharacterized protein</fullName>
    </submittedName>
</protein>
<dbReference type="EMBL" id="CAJHUC010002401">
    <property type="protein sequence ID" value="CAD7703770.1"/>
    <property type="molecule type" value="Genomic_DNA"/>
</dbReference>
<gene>
    <name evidence="2" type="ORF">OSTQU699_LOCUS9127</name>
</gene>
<keyword evidence="3" id="KW-1185">Reference proteome</keyword>
<feature type="chain" id="PRO_5035749217" evidence="1">
    <location>
        <begin position="35"/>
        <end position="276"/>
    </location>
</feature>
<keyword evidence="1" id="KW-0732">Signal</keyword>
<evidence type="ECO:0000313" key="2">
    <source>
        <dbReference type="EMBL" id="CAD7703770.1"/>
    </source>
</evidence>
<feature type="signal peptide" evidence="1">
    <location>
        <begin position="1"/>
        <end position="34"/>
    </location>
</feature>